<accession>A0A518JQ14</accession>
<dbReference type="Pfam" id="PF00535">
    <property type="entry name" value="Glycos_transf_2"/>
    <property type="match status" value="1"/>
</dbReference>
<dbReference type="InterPro" id="IPR029044">
    <property type="entry name" value="Nucleotide-diphossugar_trans"/>
</dbReference>
<dbReference type="Proteomes" id="UP000315082">
    <property type="component" value="Chromosome"/>
</dbReference>
<dbReference type="KEGG" id="rcf:Poly24_13360"/>
<comment type="similarity">
    <text evidence="1">Belongs to the glycosyltransferase 2 family.</text>
</comment>
<gene>
    <name evidence="5" type="primary">epsE_3</name>
    <name evidence="5" type="ORF">Poly24_13360</name>
</gene>
<dbReference type="EMBL" id="CP036348">
    <property type="protein sequence ID" value="QDV67635.1"/>
    <property type="molecule type" value="Genomic_DNA"/>
</dbReference>
<sequence length="325" mass="35562">MAVAISENRIDVVMSVYNAERYLPEAIESILHQSFRAFRLICVDDGSTDGSAEILGRFATVDSRVEIIRQANQGVVGAANAGVAVCTAPLIARMDSDDIAMPERFAKQVEFLDSHPDVVAVGAGILEIDSSGGALAVVQYPTSHEQIDSANLVLKSAIANPVSMLRRTAIESVGGYRPEFAWVEDLDLWLRLAEVGKLANLPEILLCYRQHAASGTWNGGGTRDECLVRLLEETYARRGLAHPEQLIRKCRRPRSPAGPLKWAKKASRQGQWEIACKHLRSQWGTNPLSARTWSATIEVAARSAVACAFGKRAQFPPIPRYRDAA</sequence>
<evidence type="ECO:0000313" key="5">
    <source>
        <dbReference type="EMBL" id="QDV67635.1"/>
    </source>
</evidence>
<evidence type="ECO:0000256" key="1">
    <source>
        <dbReference type="ARBA" id="ARBA00006739"/>
    </source>
</evidence>
<keyword evidence="2 5" id="KW-0328">Glycosyltransferase</keyword>
<dbReference type="InterPro" id="IPR050834">
    <property type="entry name" value="Glycosyltransf_2"/>
</dbReference>
<feature type="domain" description="Glycosyltransferase 2-like" evidence="4">
    <location>
        <begin position="12"/>
        <end position="132"/>
    </location>
</feature>
<dbReference type="EC" id="2.4.-.-" evidence="5"/>
<name>A0A518JQ14_9BACT</name>
<keyword evidence="6" id="KW-1185">Reference proteome</keyword>
<dbReference type="AlphaFoldDB" id="A0A518JQ14"/>
<evidence type="ECO:0000256" key="3">
    <source>
        <dbReference type="ARBA" id="ARBA00022679"/>
    </source>
</evidence>
<proteinExistence type="inferred from homology"/>
<dbReference type="SUPFAM" id="SSF53448">
    <property type="entry name" value="Nucleotide-diphospho-sugar transferases"/>
    <property type="match status" value="1"/>
</dbReference>
<dbReference type="OrthoDB" id="9772170at2"/>
<dbReference type="Gene3D" id="3.90.550.10">
    <property type="entry name" value="Spore Coat Polysaccharide Biosynthesis Protein SpsA, Chain A"/>
    <property type="match status" value="1"/>
</dbReference>
<dbReference type="PANTHER" id="PTHR43685">
    <property type="entry name" value="GLYCOSYLTRANSFERASE"/>
    <property type="match status" value="1"/>
</dbReference>
<dbReference type="PANTHER" id="PTHR43685:SF5">
    <property type="entry name" value="GLYCOSYLTRANSFERASE EPSE-RELATED"/>
    <property type="match status" value="1"/>
</dbReference>
<protein>
    <submittedName>
        <fullName evidence="5">Glycosyltransferase EpsE</fullName>
        <ecNumber evidence="5">2.4.-.-</ecNumber>
    </submittedName>
</protein>
<organism evidence="5 6">
    <name type="scientific">Rosistilla carotiformis</name>
    <dbReference type="NCBI Taxonomy" id="2528017"/>
    <lineage>
        <taxon>Bacteria</taxon>
        <taxon>Pseudomonadati</taxon>
        <taxon>Planctomycetota</taxon>
        <taxon>Planctomycetia</taxon>
        <taxon>Pirellulales</taxon>
        <taxon>Pirellulaceae</taxon>
        <taxon>Rosistilla</taxon>
    </lineage>
</organism>
<evidence type="ECO:0000259" key="4">
    <source>
        <dbReference type="Pfam" id="PF00535"/>
    </source>
</evidence>
<keyword evidence="3 5" id="KW-0808">Transferase</keyword>
<dbReference type="GO" id="GO:0016757">
    <property type="term" value="F:glycosyltransferase activity"/>
    <property type="evidence" value="ECO:0007669"/>
    <property type="project" value="UniProtKB-KW"/>
</dbReference>
<evidence type="ECO:0000256" key="2">
    <source>
        <dbReference type="ARBA" id="ARBA00022676"/>
    </source>
</evidence>
<dbReference type="InterPro" id="IPR001173">
    <property type="entry name" value="Glyco_trans_2-like"/>
</dbReference>
<evidence type="ECO:0000313" key="6">
    <source>
        <dbReference type="Proteomes" id="UP000315082"/>
    </source>
</evidence>
<reference evidence="5 6" key="1">
    <citation type="submission" date="2019-02" db="EMBL/GenBank/DDBJ databases">
        <title>Deep-cultivation of Planctomycetes and their phenomic and genomic characterization uncovers novel biology.</title>
        <authorList>
            <person name="Wiegand S."/>
            <person name="Jogler M."/>
            <person name="Boedeker C."/>
            <person name="Pinto D."/>
            <person name="Vollmers J."/>
            <person name="Rivas-Marin E."/>
            <person name="Kohn T."/>
            <person name="Peeters S.H."/>
            <person name="Heuer A."/>
            <person name="Rast P."/>
            <person name="Oberbeckmann S."/>
            <person name="Bunk B."/>
            <person name="Jeske O."/>
            <person name="Meyerdierks A."/>
            <person name="Storesund J.E."/>
            <person name="Kallscheuer N."/>
            <person name="Luecker S."/>
            <person name="Lage O.M."/>
            <person name="Pohl T."/>
            <person name="Merkel B.J."/>
            <person name="Hornburger P."/>
            <person name="Mueller R.-W."/>
            <person name="Bruemmer F."/>
            <person name="Labrenz M."/>
            <person name="Spormann A.M."/>
            <person name="Op den Camp H."/>
            <person name="Overmann J."/>
            <person name="Amann R."/>
            <person name="Jetten M.S.M."/>
            <person name="Mascher T."/>
            <person name="Medema M.H."/>
            <person name="Devos D.P."/>
            <person name="Kaster A.-K."/>
            <person name="Ovreas L."/>
            <person name="Rohde M."/>
            <person name="Galperin M.Y."/>
            <person name="Jogler C."/>
        </authorList>
    </citation>
    <scope>NUCLEOTIDE SEQUENCE [LARGE SCALE GENOMIC DNA]</scope>
    <source>
        <strain evidence="5 6">Poly24</strain>
    </source>
</reference>